<evidence type="ECO:0008006" key="4">
    <source>
        <dbReference type="Google" id="ProtNLM"/>
    </source>
</evidence>
<dbReference type="PANTHER" id="PTHR22761:SF18">
    <property type="entry name" value="SORTING PROTEIN SNF7 FAMILY PROTEIN, PUTATIVE (AFU_ORTHOLOGUE AFUA_2G16692)-RELATED"/>
    <property type="match status" value="1"/>
</dbReference>
<dbReference type="PANTHER" id="PTHR22761">
    <property type="entry name" value="CHARGED MULTIVESICULAR BODY PROTEIN"/>
    <property type="match status" value="1"/>
</dbReference>
<feature type="region of interest" description="Disordered" evidence="1">
    <location>
        <begin position="393"/>
        <end position="467"/>
    </location>
</feature>
<dbReference type="GO" id="GO:0000815">
    <property type="term" value="C:ESCRT III complex"/>
    <property type="evidence" value="ECO:0007669"/>
    <property type="project" value="TreeGrafter"/>
</dbReference>
<dbReference type="InterPro" id="IPR005024">
    <property type="entry name" value="Snf7_fam"/>
</dbReference>
<proteinExistence type="predicted"/>
<evidence type="ECO:0000313" key="2">
    <source>
        <dbReference type="EMBL" id="KAF2664862.1"/>
    </source>
</evidence>
<protein>
    <recommendedName>
        <fullName evidence="4">Snf7-domain-containing protein</fullName>
    </recommendedName>
</protein>
<evidence type="ECO:0000313" key="3">
    <source>
        <dbReference type="Proteomes" id="UP000799302"/>
    </source>
</evidence>
<gene>
    <name evidence="2" type="ORF">BT63DRAFT_428823</name>
</gene>
<dbReference type="GO" id="GO:0005771">
    <property type="term" value="C:multivesicular body"/>
    <property type="evidence" value="ECO:0007669"/>
    <property type="project" value="TreeGrafter"/>
</dbReference>
<feature type="compositionally biased region" description="Basic and acidic residues" evidence="1">
    <location>
        <begin position="444"/>
        <end position="460"/>
    </location>
</feature>
<dbReference type="OrthoDB" id="10250120at2759"/>
<dbReference type="AlphaFoldDB" id="A0A6A6TYF5"/>
<name>A0A6A6TYF5_9PEZI</name>
<dbReference type="GO" id="GO:0006900">
    <property type="term" value="P:vesicle budding from membrane"/>
    <property type="evidence" value="ECO:0007669"/>
    <property type="project" value="TreeGrafter"/>
</dbReference>
<accession>A0A6A6TYF5</accession>
<dbReference type="Pfam" id="PF03357">
    <property type="entry name" value="Snf7"/>
    <property type="match status" value="1"/>
</dbReference>
<dbReference type="EMBL" id="MU004241">
    <property type="protein sequence ID" value="KAF2664862.1"/>
    <property type="molecule type" value="Genomic_DNA"/>
</dbReference>
<organism evidence="2 3">
    <name type="scientific">Microthyrium microscopicum</name>
    <dbReference type="NCBI Taxonomy" id="703497"/>
    <lineage>
        <taxon>Eukaryota</taxon>
        <taxon>Fungi</taxon>
        <taxon>Dikarya</taxon>
        <taxon>Ascomycota</taxon>
        <taxon>Pezizomycotina</taxon>
        <taxon>Dothideomycetes</taxon>
        <taxon>Dothideomycetes incertae sedis</taxon>
        <taxon>Microthyriales</taxon>
        <taxon>Microthyriaceae</taxon>
        <taxon>Microthyrium</taxon>
    </lineage>
</organism>
<dbReference type="Proteomes" id="UP000799302">
    <property type="component" value="Unassembled WGS sequence"/>
</dbReference>
<reference evidence="2" key="1">
    <citation type="journal article" date="2020" name="Stud. Mycol.">
        <title>101 Dothideomycetes genomes: a test case for predicting lifestyles and emergence of pathogens.</title>
        <authorList>
            <person name="Haridas S."/>
            <person name="Albert R."/>
            <person name="Binder M."/>
            <person name="Bloem J."/>
            <person name="Labutti K."/>
            <person name="Salamov A."/>
            <person name="Andreopoulos B."/>
            <person name="Baker S."/>
            <person name="Barry K."/>
            <person name="Bills G."/>
            <person name="Bluhm B."/>
            <person name="Cannon C."/>
            <person name="Castanera R."/>
            <person name="Culley D."/>
            <person name="Daum C."/>
            <person name="Ezra D."/>
            <person name="Gonzalez J."/>
            <person name="Henrissat B."/>
            <person name="Kuo A."/>
            <person name="Liang C."/>
            <person name="Lipzen A."/>
            <person name="Lutzoni F."/>
            <person name="Magnuson J."/>
            <person name="Mondo S."/>
            <person name="Nolan M."/>
            <person name="Ohm R."/>
            <person name="Pangilinan J."/>
            <person name="Park H.-J."/>
            <person name="Ramirez L."/>
            <person name="Alfaro M."/>
            <person name="Sun H."/>
            <person name="Tritt A."/>
            <person name="Yoshinaga Y."/>
            <person name="Zwiers L.-H."/>
            <person name="Turgeon B."/>
            <person name="Goodwin S."/>
            <person name="Spatafora J."/>
            <person name="Crous P."/>
            <person name="Grigoriev I."/>
        </authorList>
    </citation>
    <scope>NUCLEOTIDE SEQUENCE</scope>
    <source>
        <strain evidence="2">CBS 115976</strain>
    </source>
</reference>
<keyword evidence="3" id="KW-1185">Reference proteome</keyword>
<evidence type="ECO:0000256" key="1">
    <source>
        <dbReference type="SAM" id="MobiDB-lite"/>
    </source>
</evidence>
<dbReference type="GO" id="GO:0009898">
    <property type="term" value="C:cytoplasmic side of plasma membrane"/>
    <property type="evidence" value="ECO:0007669"/>
    <property type="project" value="TreeGrafter"/>
</dbReference>
<dbReference type="Gene3D" id="6.10.140.1230">
    <property type="match status" value="1"/>
</dbReference>
<dbReference type="GO" id="GO:0032511">
    <property type="term" value="P:late endosome to vacuole transport via multivesicular body sorting pathway"/>
    <property type="evidence" value="ECO:0007669"/>
    <property type="project" value="TreeGrafter"/>
</dbReference>
<feature type="compositionally biased region" description="Basic and acidic residues" evidence="1">
    <location>
        <begin position="393"/>
        <end position="435"/>
    </location>
</feature>
<sequence length="467" mass="51512">MSDLLRYLTSTREAFQDTRRLNSLYGDFATYEHSNPEGYRANLDEWRLGLISAAREGIIPADPKHKEYDDSRFVLETGNHLLHALEMRQFGIPVALGKVVEDAVKSREFIELHDFITSPTSIYQRRWLPTIPSLSDILIWGWKQIGFGSQDSLPKGQWVIPANLEAASTLLLKHLRSTSTSATSQIHTLSSLRAALPVPFSDADLSLLLTYLTRDRPHITTATLPDGDILLKLGAAPISQTDTTIATLRTVLDSISSPINILETSIAHLSNQARTAVAAHNTPAARAALKRKKAVETALERRREQVFTLQSTLDSIDAAADNVALVRAMDASAGVLKDLNAQVGGVEGVEKVKDRLDEQMVDVEEISNVLNEGGAVDEGEVDEEFEALVKEQEKTENAAKEAENAAKEAERRQKEEAETARKLAELKTWEEKQKESAPPTKIPEAGKETSESRTVEKTTDEMAALSL</sequence>